<dbReference type="SMART" id="SM00220">
    <property type="entry name" value="S_TKc"/>
    <property type="match status" value="2"/>
</dbReference>
<keyword evidence="14" id="KW-0472">Membrane</keyword>
<evidence type="ECO:0000313" key="24">
    <source>
        <dbReference type="EMBL" id="KAG8384600.1"/>
    </source>
</evidence>
<comment type="catalytic activity">
    <reaction evidence="18">
        <text>L-threonyl-[protein] + ATP = O-phospho-L-threonyl-[protein] + ADP + H(+)</text>
        <dbReference type="Rhea" id="RHEA:46608"/>
        <dbReference type="Rhea" id="RHEA-COMP:11060"/>
        <dbReference type="Rhea" id="RHEA-COMP:11605"/>
        <dbReference type="ChEBI" id="CHEBI:15378"/>
        <dbReference type="ChEBI" id="CHEBI:30013"/>
        <dbReference type="ChEBI" id="CHEBI:30616"/>
        <dbReference type="ChEBI" id="CHEBI:61977"/>
        <dbReference type="ChEBI" id="CHEBI:456216"/>
        <dbReference type="EC" id="2.7.11.1"/>
    </reaction>
</comment>
<evidence type="ECO:0000256" key="20">
    <source>
        <dbReference type="PROSITE-ProRule" id="PRU10141"/>
    </source>
</evidence>
<feature type="signal peptide" evidence="22">
    <location>
        <begin position="1"/>
        <end position="19"/>
    </location>
</feature>
<keyword evidence="11" id="KW-0418">Kinase</keyword>
<comment type="similarity">
    <text evidence="2">In the N-terminal section; belongs to the leguminous lectin family.</text>
</comment>
<dbReference type="Pfam" id="PF07714">
    <property type="entry name" value="PK_Tyr_Ser-Thr"/>
    <property type="match status" value="2"/>
</dbReference>
<dbReference type="Gene3D" id="3.30.200.20">
    <property type="entry name" value="Phosphorylase Kinase, domain 1"/>
    <property type="match status" value="2"/>
</dbReference>
<keyword evidence="9 22" id="KW-0732">Signal</keyword>
<dbReference type="EMBL" id="WHWC01000004">
    <property type="protein sequence ID" value="KAG8384600.1"/>
    <property type="molecule type" value="Genomic_DNA"/>
</dbReference>
<dbReference type="GO" id="GO:0005524">
    <property type="term" value="F:ATP binding"/>
    <property type="evidence" value="ECO:0007669"/>
    <property type="project" value="UniProtKB-UniRule"/>
</dbReference>
<feature type="region of interest" description="Disordered" evidence="21">
    <location>
        <begin position="760"/>
        <end position="780"/>
    </location>
</feature>
<feature type="chain" id="PRO_5043933298" description="non-specific serine/threonine protein kinase" evidence="22">
    <location>
        <begin position="20"/>
        <end position="1148"/>
    </location>
</feature>
<evidence type="ECO:0000256" key="7">
    <source>
        <dbReference type="ARBA" id="ARBA00022679"/>
    </source>
</evidence>
<feature type="region of interest" description="Disordered" evidence="21">
    <location>
        <begin position="1118"/>
        <end position="1148"/>
    </location>
</feature>
<dbReference type="PROSITE" id="PS00107">
    <property type="entry name" value="PROTEIN_KINASE_ATP"/>
    <property type="match status" value="1"/>
</dbReference>
<keyword evidence="10 20" id="KW-0547">Nucleotide-binding</keyword>
<evidence type="ECO:0000256" key="9">
    <source>
        <dbReference type="ARBA" id="ARBA00022729"/>
    </source>
</evidence>
<evidence type="ECO:0000313" key="25">
    <source>
        <dbReference type="Proteomes" id="UP000826271"/>
    </source>
</evidence>
<keyword evidence="6" id="KW-0723">Serine/threonine-protein kinase</keyword>
<dbReference type="Gene3D" id="2.60.120.430">
    <property type="entry name" value="Galactose-binding lectin"/>
    <property type="match status" value="2"/>
</dbReference>
<sequence>MHQFAALSASLILITLAAATHNIPGDVSINCGSFGTSAVHNGREWIGDIRTKSSSSHVEINGSSFIQKLISDDPVPYRTVRISRSRFSYTFRLKPGQKLIRLHFNPAFEKFKDLFNVQAGDFILLSNFSASLTADALGVKFIVKEYCINVEHDQFLNIIFSSAISDSTYAFVNGVEIISVPARGLYLFHGGIEVIGENFVGYVDGSAALEIVHRQQIERDSVSLVGADFSDVFGMWSTVRKQKANKINNYSWNISVGVGFRYLVRFHFCDVGLKMAEIGSMNFAVLINEIVANTNVDIAKERDYNGISSYYKDYMVMIKGLKQEGNRDLLLSLQSDSEFFDPHGFLKGFEILKLSNYDNSLASPNPLPPKHDSPLLTIPTLLSVFGQRNAIATVAISIIAFVNIIVHKLREVWEASCAEEENKPSARAERFCRRFSLAEIQVATRNFSDALVIGMGGFGKVYKGLIDNGQETVAIKRLKSNSRQGAHEFLTEIETLSELRHVNLVSLIGYCNENGEMILVYEYVSSGTLADHLYKLARDGNNSSSLTWKQCLNICIGAGRGLDYLHTGHRVIHRDVKASNILLDENFEAKVSDFGLAKPEDRSKLESHVSTNVKGTFGYLDPNYLYTRKLTRKSDTYAFGVVLMEVLCGRSAVASKVAEDEHILAKWARDKISKGEVDQIVASSLREEISPDSLKTFVGVAERCLHDEPKKRPTMSQVVLQLELALELQHERTIFTAPNDITSSADISQTNNAQLTISSLEEQTNRKAGNAATGRKDERKLTVRKPSQLLRWDSIWNIVMPFKRKQLVSISITESSETGVKLPKFDFAGIADATNQFSFSNKIGEGIIGTVYKGVFSTGLKVAVKLRKPSSLSEKGLKNEFLLLPKLHHPNIVKLLGYCLHREEIMLVYELMEKGNLASFLYDEVLYGELEWAVRFKIIMGIARGLVYLHQDSGLRIIHSHLIPENILLDIEMNPKISTFGFAKTLAEHQSELEAKPIISTSQFTSPEYCHGEGKLSLKSDVYSFGVLVLEIVSGRSSSSYKPNRGSQVLVDLAIELWNEGKALDIVDASMVETYSEEALRCIQVGISCIQPQPGKRPTMPSVVKFLEGLESSLGLQQETVSEGIESNRPTTSEDDPSSIGWAKASTS</sequence>
<dbReference type="FunFam" id="1.10.510.10:FF:000060">
    <property type="entry name" value="G-type lectin S-receptor-like serine/threonine-protein kinase"/>
    <property type="match status" value="1"/>
</dbReference>
<dbReference type="PANTHER" id="PTHR27006">
    <property type="entry name" value="PROMASTIGOTE SURFACE ANTIGEN PROTEIN PSA"/>
    <property type="match status" value="1"/>
</dbReference>
<evidence type="ECO:0000256" key="15">
    <source>
        <dbReference type="ARBA" id="ARBA00023157"/>
    </source>
</evidence>
<evidence type="ECO:0000256" key="11">
    <source>
        <dbReference type="ARBA" id="ARBA00022777"/>
    </source>
</evidence>
<dbReference type="EC" id="2.7.11.1" evidence="4"/>
<evidence type="ECO:0000256" key="21">
    <source>
        <dbReference type="SAM" id="MobiDB-lite"/>
    </source>
</evidence>
<evidence type="ECO:0000256" key="17">
    <source>
        <dbReference type="ARBA" id="ARBA00023180"/>
    </source>
</evidence>
<evidence type="ECO:0000256" key="12">
    <source>
        <dbReference type="ARBA" id="ARBA00022840"/>
    </source>
</evidence>
<dbReference type="FunFam" id="2.60.120.430:FF:000003">
    <property type="entry name" value="FERONIA receptor-like kinase"/>
    <property type="match status" value="1"/>
</dbReference>
<evidence type="ECO:0000256" key="5">
    <source>
        <dbReference type="ARBA" id="ARBA00022475"/>
    </source>
</evidence>
<dbReference type="InterPro" id="IPR024788">
    <property type="entry name" value="Malectin-like_Carb-bd_dom"/>
</dbReference>
<proteinExistence type="inferred from homology"/>
<keyword evidence="25" id="KW-1185">Reference proteome</keyword>
<dbReference type="InterPro" id="IPR011009">
    <property type="entry name" value="Kinase-like_dom_sf"/>
</dbReference>
<dbReference type="PANTHER" id="PTHR27006:SF576">
    <property type="entry name" value="PROTEIN KINASE DOMAIN-CONTAINING PROTEIN"/>
    <property type="match status" value="1"/>
</dbReference>
<comment type="caution">
    <text evidence="24">The sequence shown here is derived from an EMBL/GenBank/DDBJ whole genome shotgun (WGS) entry which is preliminary data.</text>
</comment>
<evidence type="ECO:0000256" key="10">
    <source>
        <dbReference type="ARBA" id="ARBA00022741"/>
    </source>
</evidence>
<keyword evidence="16" id="KW-0675">Receptor</keyword>
<evidence type="ECO:0000256" key="19">
    <source>
        <dbReference type="ARBA" id="ARBA00048679"/>
    </source>
</evidence>
<organism evidence="24 25">
    <name type="scientific">Buddleja alternifolia</name>
    <dbReference type="NCBI Taxonomy" id="168488"/>
    <lineage>
        <taxon>Eukaryota</taxon>
        <taxon>Viridiplantae</taxon>
        <taxon>Streptophyta</taxon>
        <taxon>Embryophyta</taxon>
        <taxon>Tracheophyta</taxon>
        <taxon>Spermatophyta</taxon>
        <taxon>Magnoliopsida</taxon>
        <taxon>eudicotyledons</taxon>
        <taxon>Gunneridae</taxon>
        <taxon>Pentapetalae</taxon>
        <taxon>asterids</taxon>
        <taxon>lamiids</taxon>
        <taxon>Lamiales</taxon>
        <taxon>Scrophulariaceae</taxon>
        <taxon>Buddlejeae</taxon>
        <taxon>Buddleja</taxon>
    </lineage>
</organism>
<evidence type="ECO:0000256" key="18">
    <source>
        <dbReference type="ARBA" id="ARBA00047899"/>
    </source>
</evidence>
<keyword evidence="7" id="KW-0808">Transferase</keyword>
<feature type="domain" description="Protein kinase" evidence="23">
    <location>
        <begin position="837"/>
        <end position="1110"/>
    </location>
</feature>
<protein>
    <recommendedName>
        <fullName evidence="4">non-specific serine/threonine protein kinase</fullName>
        <ecNumber evidence="4">2.7.11.1</ecNumber>
    </recommendedName>
</protein>
<dbReference type="AlphaFoldDB" id="A0AAV6XZX6"/>
<dbReference type="Gene3D" id="1.10.510.10">
    <property type="entry name" value="Transferase(Phosphotransferase) domain 1"/>
    <property type="match status" value="2"/>
</dbReference>
<keyword evidence="15" id="KW-1015">Disulfide bond</keyword>
<evidence type="ECO:0000259" key="23">
    <source>
        <dbReference type="PROSITE" id="PS50011"/>
    </source>
</evidence>
<dbReference type="FunFam" id="1.10.510.10:FF:000240">
    <property type="entry name" value="Lectin-domain containing receptor kinase A4.3"/>
    <property type="match status" value="1"/>
</dbReference>
<name>A0AAV6XZX6_9LAMI</name>
<keyword evidence="12 20" id="KW-0067">ATP-binding</keyword>
<evidence type="ECO:0000256" key="3">
    <source>
        <dbReference type="ARBA" id="ARBA00010217"/>
    </source>
</evidence>
<evidence type="ECO:0000256" key="4">
    <source>
        <dbReference type="ARBA" id="ARBA00012513"/>
    </source>
</evidence>
<keyword evidence="8" id="KW-0812">Transmembrane</keyword>
<dbReference type="InterPro" id="IPR001245">
    <property type="entry name" value="Ser-Thr/Tyr_kinase_cat_dom"/>
</dbReference>
<dbReference type="Proteomes" id="UP000826271">
    <property type="component" value="Unassembled WGS sequence"/>
</dbReference>
<feature type="binding site" evidence="20">
    <location>
        <position position="476"/>
    </location>
    <ligand>
        <name>ATP</name>
        <dbReference type="ChEBI" id="CHEBI:30616"/>
    </ligand>
</feature>
<feature type="domain" description="Protein kinase" evidence="23">
    <location>
        <begin position="447"/>
        <end position="724"/>
    </location>
</feature>
<comment type="subcellular location">
    <subcellularLocation>
        <location evidence="1">Cell membrane</location>
        <topology evidence="1">Single-pass type I membrane protein</topology>
    </subcellularLocation>
</comment>
<keyword evidence="17" id="KW-0325">Glycoprotein</keyword>
<reference evidence="24" key="1">
    <citation type="submission" date="2019-10" db="EMBL/GenBank/DDBJ databases">
        <authorList>
            <person name="Zhang R."/>
            <person name="Pan Y."/>
            <person name="Wang J."/>
            <person name="Ma R."/>
            <person name="Yu S."/>
        </authorList>
    </citation>
    <scope>NUCLEOTIDE SEQUENCE</scope>
    <source>
        <strain evidence="24">LA-IB0</strain>
        <tissue evidence="24">Leaf</tissue>
    </source>
</reference>
<dbReference type="GO" id="GO:0002229">
    <property type="term" value="P:defense response to oomycetes"/>
    <property type="evidence" value="ECO:0007669"/>
    <property type="project" value="UniProtKB-ARBA"/>
</dbReference>
<evidence type="ECO:0000256" key="16">
    <source>
        <dbReference type="ARBA" id="ARBA00023170"/>
    </source>
</evidence>
<evidence type="ECO:0000256" key="8">
    <source>
        <dbReference type="ARBA" id="ARBA00022692"/>
    </source>
</evidence>
<evidence type="ECO:0000256" key="22">
    <source>
        <dbReference type="SAM" id="SignalP"/>
    </source>
</evidence>
<dbReference type="InterPro" id="IPR000719">
    <property type="entry name" value="Prot_kinase_dom"/>
</dbReference>
<dbReference type="SUPFAM" id="SSF56112">
    <property type="entry name" value="Protein kinase-like (PK-like)"/>
    <property type="match status" value="2"/>
</dbReference>
<dbReference type="InterPro" id="IPR017441">
    <property type="entry name" value="Protein_kinase_ATP_BS"/>
</dbReference>
<dbReference type="GO" id="GO:0004674">
    <property type="term" value="F:protein serine/threonine kinase activity"/>
    <property type="evidence" value="ECO:0007669"/>
    <property type="project" value="UniProtKB-KW"/>
</dbReference>
<comment type="similarity">
    <text evidence="3">In the C-terminal section; belongs to the protein kinase superfamily. Ser/Thr protein kinase family.</text>
</comment>
<evidence type="ECO:0000256" key="2">
    <source>
        <dbReference type="ARBA" id="ARBA00008536"/>
    </source>
</evidence>
<dbReference type="FunFam" id="3.30.200.20:FF:000039">
    <property type="entry name" value="receptor-like protein kinase FERONIA"/>
    <property type="match status" value="1"/>
</dbReference>
<evidence type="ECO:0000256" key="6">
    <source>
        <dbReference type="ARBA" id="ARBA00022527"/>
    </source>
</evidence>
<dbReference type="PROSITE" id="PS00108">
    <property type="entry name" value="PROTEIN_KINASE_ST"/>
    <property type="match status" value="1"/>
</dbReference>
<keyword evidence="13" id="KW-1133">Transmembrane helix</keyword>
<dbReference type="CDD" id="cd14066">
    <property type="entry name" value="STKc_IRAK"/>
    <property type="match status" value="1"/>
</dbReference>
<dbReference type="Pfam" id="PF12819">
    <property type="entry name" value="Malectin_like"/>
    <property type="match status" value="1"/>
</dbReference>
<keyword evidence="5" id="KW-1003">Cell membrane</keyword>
<accession>A0AAV6XZX6</accession>
<dbReference type="PROSITE" id="PS50011">
    <property type="entry name" value="PROTEIN_KINASE_DOM"/>
    <property type="match status" value="2"/>
</dbReference>
<evidence type="ECO:0000256" key="14">
    <source>
        <dbReference type="ARBA" id="ARBA00023136"/>
    </source>
</evidence>
<evidence type="ECO:0000256" key="13">
    <source>
        <dbReference type="ARBA" id="ARBA00022989"/>
    </source>
</evidence>
<comment type="catalytic activity">
    <reaction evidence="19">
        <text>L-seryl-[protein] + ATP = O-phospho-L-seryl-[protein] + ADP + H(+)</text>
        <dbReference type="Rhea" id="RHEA:17989"/>
        <dbReference type="Rhea" id="RHEA-COMP:9863"/>
        <dbReference type="Rhea" id="RHEA-COMP:11604"/>
        <dbReference type="ChEBI" id="CHEBI:15378"/>
        <dbReference type="ChEBI" id="CHEBI:29999"/>
        <dbReference type="ChEBI" id="CHEBI:30616"/>
        <dbReference type="ChEBI" id="CHEBI:83421"/>
        <dbReference type="ChEBI" id="CHEBI:456216"/>
        <dbReference type="EC" id="2.7.11.1"/>
    </reaction>
</comment>
<dbReference type="GO" id="GO:0005886">
    <property type="term" value="C:plasma membrane"/>
    <property type="evidence" value="ECO:0007669"/>
    <property type="project" value="UniProtKB-SubCell"/>
</dbReference>
<dbReference type="InterPro" id="IPR008271">
    <property type="entry name" value="Ser/Thr_kinase_AS"/>
</dbReference>
<evidence type="ECO:0000256" key="1">
    <source>
        <dbReference type="ARBA" id="ARBA00004251"/>
    </source>
</evidence>
<gene>
    <name evidence="24" type="ORF">BUALT_Bualt04G0134700</name>
</gene>